<dbReference type="RefSeq" id="WP_204417094.1">
    <property type="nucleotide sequence ID" value="NZ_JAFBED010000005.1"/>
</dbReference>
<sequence>MEQISRTWNLIWFPYVIYIMYFLGVGLISGGIVHMPIEPARYSIILILGSILFISASFVNEFYVEKKKMNLSQAIKLLFFSLLLSLGVGMVSGGIQHFSDLGGYAVILIPSGIVLSAISFIFKNNIPLSTKQAALVIAMLFLLVSPLALTLNWYVDGEAQHESDSEIRNDGHGHGH</sequence>
<proteinExistence type="predicted"/>
<gene>
    <name evidence="2" type="ORF">JOC95_002745</name>
</gene>
<keyword evidence="1" id="KW-0812">Transmembrane</keyword>
<accession>A0ABS2P1Q0</accession>
<dbReference type="EMBL" id="JAFBED010000005">
    <property type="protein sequence ID" value="MBM7620890.1"/>
    <property type="molecule type" value="Genomic_DNA"/>
</dbReference>
<organism evidence="2 3">
    <name type="scientific">Sutcliffiella tianshenii</name>
    <dbReference type="NCBI Taxonomy" id="1463404"/>
    <lineage>
        <taxon>Bacteria</taxon>
        <taxon>Bacillati</taxon>
        <taxon>Bacillota</taxon>
        <taxon>Bacilli</taxon>
        <taxon>Bacillales</taxon>
        <taxon>Bacillaceae</taxon>
        <taxon>Sutcliffiella</taxon>
    </lineage>
</organism>
<feature type="transmembrane region" description="Helical" evidence="1">
    <location>
        <begin position="134"/>
        <end position="155"/>
    </location>
</feature>
<dbReference type="Proteomes" id="UP000737402">
    <property type="component" value="Unassembled WGS sequence"/>
</dbReference>
<name>A0ABS2P1Q0_9BACI</name>
<protein>
    <submittedName>
        <fullName evidence="2">Uncharacterized protein</fullName>
    </submittedName>
</protein>
<keyword evidence="3" id="KW-1185">Reference proteome</keyword>
<reference evidence="2 3" key="1">
    <citation type="submission" date="2021-01" db="EMBL/GenBank/DDBJ databases">
        <title>Genomic Encyclopedia of Type Strains, Phase IV (KMG-IV): sequencing the most valuable type-strain genomes for metagenomic binning, comparative biology and taxonomic classification.</title>
        <authorList>
            <person name="Goeker M."/>
        </authorList>
    </citation>
    <scope>NUCLEOTIDE SEQUENCE [LARGE SCALE GENOMIC DNA]</scope>
    <source>
        <strain evidence="2 3">DSM 25879</strain>
    </source>
</reference>
<feature type="transmembrane region" description="Helical" evidence="1">
    <location>
        <begin position="12"/>
        <end position="37"/>
    </location>
</feature>
<evidence type="ECO:0000313" key="2">
    <source>
        <dbReference type="EMBL" id="MBM7620890.1"/>
    </source>
</evidence>
<comment type="caution">
    <text evidence="2">The sequence shown here is derived from an EMBL/GenBank/DDBJ whole genome shotgun (WGS) entry which is preliminary data.</text>
</comment>
<keyword evidence="1" id="KW-1133">Transmembrane helix</keyword>
<evidence type="ECO:0000313" key="3">
    <source>
        <dbReference type="Proteomes" id="UP000737402"/>
    </source>
</evidence>
<feature type="transmembrane region" description="Helical" evidence="1">
    <location>
        <begin position="43"/>
        <end position="63"/>
    </location>
</feature>
<evidence type="ECO:0000256" key="1">
    <source>
        <dbReference type="SAM" id="Phobius"/>
    </source>
</evidence>
<feature type="transmembrane region" description="Helical" evidence="1">
    <location>
        <begin position="101"/>
        <end position="122"/>
    </location>
</feature>
<keyword evidence="1" id="KW-0472">Membrane</keyword>
<feature type="transmembrane region" description="Helical" evidence="1">
    <location>
        <begin position="75"/>
        <end position="95"/>
    </location>
</feature>